<dbReference type="OrthoDB" id="5392447at2759"/>
<gene>
    <name evidence="1" type="ORF">HRG_07598</name>
</gene>
<dbReference type="PANTHER" id="PTHR38797">
    <property type="entry name" value="NUCLEAR PORE COMPLEX PROTEIN NUP85-RELATED"/>
    <property type="match status" value="1"/>
</dbReference>
<dbReference type="Pfam" id="PF12311">
    <property type="entry name" value="DUF3632"/>
    <property type="match status" value="1"/>
</dbReference>
<dbReference type="Proteomes" id="UP000824596">
    <property type="component" value="Unassembled WGS sequence"/>
</dbReference>
<proteinExistence type="predicted"/>
<comment type="caution">
    <text evidence="1">The sequence shown here is derived from an EMBL/GenBank/DDBJ whole genome shotgun (WGS) entry which is preliminary data.</text>
</comment>
<accession>A0A9P8SHG4</accession>
<dbReference type="InterPro" id="IPR022085">
    <property type="entry name" value="OpdG"/>
</dbReference>
<dbReference type="AlphaFoldDB" id="A0A9P8SHG4"/>
<dbReference type="InterPro" id="IPR053204">
    <property type="entry name" value="Oxopyrrolidines_Biosynth-assoc"/>
</dbReference>
<evidence type="ECO:0000313" key="2">
    <source>
        <dbReference type="Proteomes" id="UP000824596"/>
    </source>
</evidence>
<dbReference type="EMBL" id="JAIZPD010000008">
    <property type="protein sequence ID" value="KAH0961520.1"/>
    <property type="molecule type" value="Genomic_DNA"/>
</dbReference>
<evidence type="ECO:0000313" key="1">
    <source>
        <dbReference type="EMBL" id="KAH0961520.1"/>
    </source>
</evidence>
<keyword evidence="2" id="KW-1185">Reference proteome</keyword>
<name>A0A9P8SHG4_9HYPO</name>
<dbReference type="PANTHER" id="PTHR38797:SF4">
    <property type="entry name" value="NUCLEAR PORE COMPLEX PROTEIN NUP85"/>
    <property type="match status" value="1"/>
</dbReference>
<reference evidence="1" key="1">
    <citation type="submission" date="2021-09" db="EMBL/GenBank/DDBJ databases">
        <title>A high-quality genome of the endoparasitic fungus Hirsutella rhossiliensis with a comparison of Hirsutella genomes reveals transposable elements contributing to genome size variation.</title>
        <authorList>
            <person name="Lin R."/>
            <person name="Jiao Y."/>
            <person name="Sun X."/>
            <person name="Ling J."/>
            <person name="Xie B."/>
            <person name="Cheng X."/>
        </authorList>
    </citation>
    <scope>NUCLEOTIDE SEQUENCE</scope>
    <source>
        <strain evidence="1">HR02</strain>
    </source>
</reference>
<sequence>MAAASTSVESANPISDGWFSEQFDRHGGNNEILLSCLKEEIAVLEAYYQGKTSTGDAASAITRPISNSPAPALGGYSDEIVGLCQLWRVFTDALADWPSDRFADLVELLKAISEIPDSIHRGEALDDDGKESLTWNRLPYFSMVWFDKYWEEPRDIVEKCSTDEDKARAKEAYVTQQDSTARLVAAGILQRRKAFEYMTRALWAESEPKGDSDNWSDRSAMRQWILSFYISAVAAWMERTGHSVYLDLQSIDIQNRPPPAAPSGATKYSDRSREDWSSWKKRLLDVAQNESDEATKKAVTAAMETMEAVEKAAEK</sequence>
<protein>
    <submittedName>
        <fullName evidence="1">Uncharacterized protein</fullName>
    </submittedName>
</protein>
<dbReference type="GeneID" id="68356727"/>
<organism evidence="1 2">
    <name type="scientific">Hirsutella rhossiliensis</name>
    <dbReference type="NCBI Taxonomy" id="111463"/>
    <lineage>
        <taxon>Eukaryota</taxon>
        <taxon>Fungi</taxon>
        <taxon>Dikarya</taxon>
        <taxon>Ascomycota</taxon>
        <taxon>Pezizomycotina</taxon>
        <taxon>Sordariomycetes</taxon>
        <taxon>Hypocreomycetidae</taxon>
        <taxon>Hypocreales</taxon>
        <taxon>Ophiocordycipitaceae</taxon>
        <taxon>Hirsutella</taxon>
    </lineage>
</organism>
<dbReference type="RefSeq" id="XP_044719033.1">
    <property type="nucleotide sequence ID" value="XM_044866069.1"/>
</dbReference>